<dbReference type="OrthoDB" id="9793014at2"/>
<dbReference type="GO" id="GO:0046872">
    <property type="term" value="F:metal ion binding"/>
    <property type="evidence" value="ECO:0007669"/>
    <property type="project" value="UniProtKB-KW"/>
</dbReference>
<dbReference type="InterPro" id="IPR041492">
    <property type="entry name" value="HAD_2"/>
</dbReference>
<gene>
    <name evidence="11" type="ORF">SAMN05421751_11188</name>
</gene>
<reference evidence="11 12" key="1">
    <citation type="submission" date="2016-10" db="EMBL/GenBank/DDBJ databases">
        <authorList>
            <person name="de Groot N.N."/>
        </authorList>
    </citation>
    <scope>NUCLEOTIDE SEQUENCE [LARGE SCALE GENOMIC DNA]</scope>
    <source>
        <strain evidence="11 12">DSM 23413</strain>
    </source>
</reference>
<dbReference type="HAMAP" id="MF_00495">
    <property type="entry name" value="GPH_hydrolase_bact"/>
    <property type="match status" value="1"/>
</dbReference>
<dbReference type="GO" id="GO:0046295">
    <property type="term" value="P:glycolate biosynthetic process"/>
    <property type="evidence" value="ECO:0007669"/>
    <property type="project" value="UniProtKB-UniRule"/>
</dbReference>
<dbReference type="SFLD" id="SFLDG01129">
    <property type="entry name" value="C1.5:_HAD__Beta-PGM__Phosphata"/>
    <property type="match status" value="1"/>
</dbReference>
<feature type="binding site" evidence="10">
    <location>
        <position position="9"/>
    </location>
    <ligand>
        <name>Mg(2+)</name>
        <dbReference type="ChEBI" id="CHEBI:18420"/>
    </ligand>
</feature>
<dbReference type="InterPro" id="IPR050155">
    <property type="entry name" value="HAD-like_hydrolase_sf"/>
</dbReference>
<name>A0A1H5XK74_9RHOB</name>
<organism evidence="11 12">
    <name type="scientific">Jhaorihella thermophila</name>
    <dbReference type="NCBI Taxonomy" id="488547"/>
    <lineage>
        <taxon>Bacteria</taxon>
        <taxon>Pseudomonadati</taxon>
        <taxon>Pseudomonadota</taxon>
        <taxon>Alphaproteobacteria</taxon>
        <taxon>Rhodobacterales</taxon>
        <taxon>Paracoccaceae</taxon>
        <taxon>Jhaorihella</taxon>
    </lineage>
</organism>
<dbReference type="InterPro" id="IPR037512">
    <property type="entry name" value="PGPase_prok"/>
</dbReference>
<dbReference type="Gene3D" id="1.10.150.240">
    <property type="entry name" value="Putative phosphatase, domain 2"/>
    <property type="match status" value="1"/>
</dbReference>
<comment type="function">
    <text evidence="10">Specifically catalyzes the dephosphorylation of 2-phosphoglycolate. Is involved in the dissimilation of the intracellular 2-phosphoglycolate formed during the DNA repair of 3'-phosphoglycolate ends, a major class of DNA lesions induced by oxidative stress.</text>
</comment>
<dbReference type="InterPro" id="IPR006439">
    <property type="entry name" value="HAD-SF_hydro_IA"/>
</dbReference>
<evidence type="ECO:0000256" key="7">
    <source>
        <dbReference type="ARBA" id="ARBA00022801"/>
    </source>
</evidence>
<dbReference type="EMBL" id="FNVD01000011">
    <property type="protein sequence ID" value="SEG12184.1"/>
    <property type="molecule type" value="Genomic_DNA"/>
</dbReference>
<keyword evidence="8 10" id="KW-0460">Magnesium</keyword>
<evidence type="ECO:0000256" key="4">
    <source>
        <dbReference type="ARBA" id="ARBA00006171"/>
    </source>
</evidence>
<dbReference type="Pfam" id="PF13419">
    <property type="entry name" value="HAD_2"/>
    <property type="match status" value="1"/>
</dbReference>
<dbReference type="InterPro" id="IPR023198">
    <property type="entry name" value="PGP-like_dom2"/>
</dbReference>
<dbReference type="GO" id="GO:0005829">
    <property type="term" value="C:cytosol"/>
    <property type="evidence" value="ECO:0007669"/>
    <property type="project" value="TreeGrafter"/>
</dbReference>
<dbReference type="Proteomes" id="UP000236742">
    <property type="component" value="Unassembled WGS sequence"/>
</dbReference>
<evidence type="ECO:0000313" key="12">
    <source>
        <dbReference type="Proteomes" id="UP000236742"/>
    </source>
</evidence>
<evidence type="ECO:0000256" key="6">
    <source>
        <dbReference type="ARBA" id="ARBA00022723"/>
    </source>
</evidence>
<feature type="binding site" evidence="10">
    <location>
        <position position="165"/>
    </location>
    <ligand>
        <name>Mg(2+)</name>
        <dbReference type="ChEBI" id="CHEBI:18420"/>
    </ligand>
</feature>
<dbReference type="PANTHER" id="PTHR43434">
    <property type="entry name" value="PHOSPHOGLYCOLATE PHOSPHATASE"/>
    <property type="match status" value="1"/>
</dbReference>
<dbReference type="AlphaFoldDB" id="A0A1H5XK74"/>
<dbReference type="InterPro" id="IPR036412">
    <property type="entry name" value="HAD-like_sf"/>
</dbReference>
<proteinExistence type="inferred from homology"/>
<dbReference type="EC" id="3.1.3.18" evidence="5 10"/>
<evidence type="ECO:0000256" key="8">
    <source>
        <dbReference type="ARBA" id="ARBA00022842"/>
    </source>
</evidence>
<dbReference type="CDD" id="cd07512">
    <property type="entry name" value="HAD_PGPase"/>
    <property type="match status" value="1"/>
</dbReference>
<evidence type="ECO:0000256" key="3">
    <source>
        <dbReference type="ARBA" id="ARBA00004818"/>
    </source>
</evidence>
<sequence>MTAIVFDLDGTLVDSAPDIRAAANAMLRDQGLAPLDLPTITSFIGNGLPKLVERVIRHTGLDMARHEELTQLTLDHYSRASCDLTAPYPGLREVLPQLREAGFALGICTNKPEAPARDILDALDLAGFFDAVIGGDTLPVRKPDPEPLNRTFGQLGRGAGIYVGDSEIDAETARRAGVPFLLFTEGYRKSPVEALPHNARFDRYADLPALIERVQAG</sequence>
<evidence type="ECO:0000256" key="10">
    <source>
        <dbReference type="HAMAP-Rule" id="MF_00495"/>
    </source>
</evidence>
<evidence type="ECO:0000256" key="1">
    <source>
        <dbReference type="ARBA" id="ARBA00000830"/>
    </source>
</evidence>
<dbReference type="NCBIfam" id="TIGR01549">
    <property type="entry name" value="HAD-SF-IA-v1"/>
    <property type="match status" value="1"/>
</dbReference>
<keyword evidence="9 10" id="KW-0119">Carbohydrate metabolism</keyword>
<feature type="binding site" evidence="10">
    <location>
        <position position="7"/>
    </location>
    <ligand>
        <name>Mg(2+)</name>
        <dbReference type="ChEBI" id="CHEBI:18420"/>
    </ligand>
</feature>
<dbReference type="Gene3D" id="3.40.50.1000">
    <property type="entry name" value="HAD superfamily/HAD-like"/>
    <property type="match status" value="1"/>
</dbReference>
<keyword evidence="6 10" id="KW-0479">Metal-binding</keyword>
<dbReference type="SUPFAM" id="SSF56784">
    <property type="entry name" value="HAD-like"/>
    <property type="match status" value="1"/>
</dbReference>
<keyword evidence="7 10" id="KW-0378">Hydrolase</keyword>
<dbReference type="SFLD" id="SFLDG01135">
    <property type="entry name" value="C1.5.6:_HAD__Beta-PGM__Phospha"/>
    <property type="match status" value="1"/>
</dbReference>
<dbReference type="RefSeq" id="WP_104008634.1">
    <property type="nucleotide sequence ID" value="NZ_FNVD01000011.1"/>
</dbReference>
<feature type="active site" description="Nucleophile" evidence="10">
    <location>
        <position position="7"/>
    </location>
</feature>
<evidence type="ECO:0000256" key="2">
    <source>
        <dbReference type="ARBA" id="ARBA00001946"/>
    </source>
</evidence>
<dbReference type="InterPro" id="IPR023214">
    <property type="entry name" value="HAD_sf"/>
</dbReference>
<accession>A0A1H5XK74</accession>
<comment type="pathway">
    <text evidence="3 10">Organic acid metabolism; glycolate biosynthesis; glycolate from 2-phosphoglycolate: step 1/1.</text>
</comment>
<dbReference type="PRINTS" id="PR00413">
    <property type="entry name" value="HADHALOGNASE"/>
</dbReference>
<dbReference type="NCBIfam" id="TIGR01449">
    <property type="entry name" value="PGP_bact"/>
    <property type="match status" value="1"/>
</dbReference>
<dbReference type="GO" id="GO:0008967">
    <property type="term" value="F:phosphoglycolate phosphatase activity"/>
    <property type="evidence" value="ECO:0007669"/>
    <property type="project" value="UniProtKB-UniRule"/>
</dbReference>
<keyword evidence="12" id="KW-1185">Reference proteome</keyword>
<comment type="similarity">
    <text evidence="4 10">Belongs to the HAD-like hydrolase superfamily. CbbY/CbbZ/Gph/YieH family.</text>
</comment>
<comment type="catalytic activity">
    <reaction evidence="1 10">
        <text>2-phosphoglycolate + H2O = glycolate + phosphate</text>
        <dbReference type="Rhea" id="RHEA:14369"/>
        <dbReference type="ChEBI" id="CHEBI:15377"/>
        <dbReference type="ChEBI" id="CHEBI:29805"/>
        <dbReference type="ChEBI" id="CHEBI:43474"/>
        <dbReference type="ChEBI" id="CHEBI:58033"/>
        <dbReference type="EC" id="3.1.3.18"/>
    </reaction>
</comment>
<evidence type="ECO:0000256" key="9">
    <source>
        <dbReference type="ARBA" id="ARBA00023277"/>
    </source>
</evidence>
<evidence type="ECO:0000313" key="11">
    <source>
        <dbReference type="EMBL" id="SEG12184.1"/>
    </source>
</evidence>
<dbReference type="SFLD" id="SFLDS00003">
    <property type="entry name" value="Haloacid_Dehalogenase"/>
    <property type="match status" value="1"/>
</dbReference>
<evidence type="ECO:0000256" key="5">
    <source>
        <dbReference type="ARBA" id="ARBA00013078"/>
    </source>
</evidence>
<dbReference type="UniPathway" id="UPA00865">
    <property type="reaction ID" value="UER00834"/>
</dbReference>
<protein>
    <recommendedName>
        <fullName evidence="5 10">Phosphoglycolate phosphatase</fullName>
        <shortName evidence="10">PGP</shortName>
        <shortName evidence="10">PGPase</shortName>
        <ecNumber evidence="5 10">3.1.3.18</ecNumber>
    </recommendedName>
</protein>
<dbReference type="GO" id="GO:0005975">
    <property type="term" value="P:carbohydrate metabolic process"/>
    <property type="evidence" value="ECO:0007669"/>
    <property type="project" value="InterPro"/>
</dbReference>
<comment type="cofactor">
    <cofactor evidence="2 10">
        <name>Mg(2+)</name>
        <dbReference type="ChEBI" id="CHEBI:18420"/>
    </cofactor>
</comment>
<dbReference type="PANTHER" id="PTHR43434:SF1">
    <property type="entry name" value="PHOSPHOGLYCOLATE PHOSPHATASE"/>
    <property type="match status" value="1"/>
</dbReference>
<dbReference type="GO" id="GO:0006281">
    <property type="term" value="P:DNA repair"/>
    <property type="evidence" value="ECO:0007669"/>
    <property type="project" value="TreeGrafter"/>
</dbReference>